<dbReference type="PANTHER" id="PTHR46796">
    <property type="entry name" value="HTH-TYPE TRANSCRIPTIONAL ACTIVATOR RHAS-RELATED"/>
    <property type="match status" value="1"/>
</dbReference>
<keyword evidence="2" id="KW-0238">DNA-binding</keyword>
<dbReference type="InterPro" id="IPR050204">
    <property type="entry name" value="AraC_XylS_family_regulators"/>
</dbReference>
<dbReference type="EMBL" id="QLTA01000004">
    <property type="protein sequence ID" value="RAR85557.1"/>
    <property type="molecule type" value="Genomic_DNA"/>
</dbReference>
<dbReference type="SUPFAM" id="SSF46689">
    <property type="entry name" value="Homeodomain-like"/>
    <property type="match status" value="1"/>
</dbReference>
<comment type="caution">
    <text evidence="5">The sequence shown here is derived from an EMBL/GenBank/DDBJ whole genome shotgun (WGS) entry which is preliminary data.</text>
</comment>
<keyword evidence="3" id="KW-0804">Transcription</keyword>
<reference evidence="5 6" key="1">
    <citation type="submission" date="2018-06" db="EMBL/GenBank/DDBJ databases">
        <title>Genomic Encyclopedia of Archaeal and Bacterial Type Strains, Phase II (KMG-II): from individual species to whole genera.</title>
        <authorList>
            <person name="Goeker M."/>
        </authorList>
    </citation>
    <scope>NUCLEOTIDE SEQUENCE [LARGE SCALE GENOMIC DNA]</scope>
    <source>
        <strain evidence="5 6">CFPB 3232</strain>
    </source>
</reference>
<dbReference type="Pfam" id="PF12833">
    <property type="entry name" value="HTH_18"/>
    <property type="match status" value="1"/>
</dbReference>
<dbReference type="RefSeq" id="WP_111875885.1">
    <property type="nucleotide sequence ID" value="NZ_QLTA01000004.1"/>
</dbReference>
<sequence length="249" mass="27346">MPPSRPPFALNLRSYAAQVDEHRHDFAQLVLPLAGRLQLDIGGREGLLQQGHAAFVEPGMRHSQAGQGANRALVLDLDGTELPGAYAERMAARPFLAVSPAAQRLIDYMGLTLQAGPAAAGQARHWIPLMLDALAGEAPRPQTRLAALMARMQADPARPWTNEDMAREACLSVSRLHALFRAELDTTPAAWLSQLRLQRVREWLSTTDRPIAELALAAGYSDQNALTRAMRRTTGLTPAAWRRRARDRA</sequence>
<dbReference type="InterPro" id="IPR011051">
    <property type="entry name" value="RmlC_Cupin_sf"/>
</dbReference>
<dbReference type="OrthoDB" id="8890080at2"/>
<accession>A0A328ZRS8</accession>
<keyword evidence="1" id="KW-0805">Transcription regulation</keyword>
<name>A0A328ZRS8_9BURK</name>
<dbReference type="Pfam" id="PF02311">
    <property type="entry name" value="AraC_binding"/>
    <property type="match status" value="1"/>
</dbReference>
<dbReference type="SUPFAM" id="SSF51182">
    <property type="entry name" value="RmlC-like cupins"/>
    <property type="match status" value="1"/>
</dbReference>
<dbReference type="PANTHER" id="PTHR46796:SF2">
    <property type="entry name" value="TRANSCRIPTIONAL REGULATORY PROTEIN"/>
    <property type="match status" value="1"/>
</dbReference>
<dbReference type="AlphaFoldDB" id="A0A328ZRS8"/>
<evidence type="ECO:0000256" key="1">
    <source>
        <dbReference type="ARBA" id="ARBA00023015"/>
    </source>
</evidence>
<dbReference type="SMART" id="SM00342">
    <property type="entry name" value="HTH_ARAC"/>
    <property type="match status" value="1"/>
</dbReference>
<evidence type="ECO:0000259" key="4">
    <source>
        <dbReference type="PROSITE" id="PS01124"/>
    </source>
</evidence>
<organism evidence="5 6">
    <name type="scientific">Paracidovorax anthurii</name>
    <dbReference type="NCBI Taxonomy" id="78229"/>
    <lineage>
        <taxon>Bacteria</taxon>
        <taxon>Pseudomonadati</taxon>
        <taxon>Pseudomonadota</taxon>
        <taxon>Betaproteobacteria</taxon>
        <taxon>Burkholderiales</taxon>
        <taxon>Comamonadaceae</taxon>
        <taxon>Paracidovorax</taxon>
    </lineage>
</organism>
<dbReference type="GO" id="GO:0003700">
    <property type="term" value="F:DNA-binding transcription factor activity"/>
    <property type="evidence" value="ECO:0007669"/>
    <property type="project" value="InterPro"/>
</dbReference>
<dbReference type="InterPro" id="IPR009057">
    <property type="entry name" value="Homeodomain-like_sf"/>
</dbReference>
<evidence type="ECO:0000256" key="3">
    <source>
        <dbReference type="ARBA" id="ARBA00023163"/>
    </source>
</evidence>
<protein>
    <submittedName>
        <fullName evidence="5">AraC-like protein</fullName>
    </submittedName>
</protein>
<evidence type="ECO:0000256" key="2">
    <source>
        <dbReference type="ARBA" id="ARBA00023125"/>
    </source>
</evidence>
<dbReference type="GO" id="GO:0043565">
    <property type="term" value="F:sequence-specific DNA binding"/>
    <property type="evidence" value="ECO:0007669"/>
    <property type="project" value="InterPro"/>
</dbReference>
<feature type="domain" description="HTH araC/xylS-type" evidence="4">
    <location>
        <begin position="146"/>
        <end position="244"/>
    </location>
</feature>
<dbReference type="PROSITE" id="PS01124">
    <property type="entry name" value="HTH_ARAC_FAMILY_2"/>
    <property type="match status" value="1"/>
</dbReference>
<keyword evidence="6" id="KW-1185">Reference proteome</keyword>
<dbReference type="InterPro" id="IPR014710">
    <property type="entry name" value="RmlC-like_jellyroll"/>
</dbReference>
<dbReference type="Proteomes" id="UP000248856">
    <property type="component" value="Unassembled WGS sequence"/>
</dbReference>
<gene>
    <name evidence="5" type="ORF">AX018_100410</name>
</gene>
<evidence type="ECO:0000313" key="6">
    <source>
        <dbReference type="Proteomes" id="UP000248856"/>
    </source>
</evidence>
<proteinExistence type="predicted"/>
<dbReference type="Gene3D" id="2.60.120.10">
    <property type="entry name" value="Jelly Rolls"/>
    <property type="match status" value="1"/>
</dbReference>
<dbReference type="InterPro" id="IPR003313">
    <property type="entry name" value="AraC-bd"/>
</dbReference>
<dbReference type="Gene3D" id="1.10.10.60">
    <property type="entry name" value="Homeodomain-like"/>
    <property type="match status" value="1"/>
</dbReference>
<dbReference type="InterPro" id="IPR018060">
    <property type="entry name" value="HTH_AraC"/>
</dbReference>
<evidence type="ECO:0000313" key="5">
    <source>
        <dbReference type="EMBL" id="RAR85557.1"/>
    </source>
</evidence>